<evidence type="ECO:0000313" key="1">
    <source>
        <dbReference type="EMBL" id="AEP35541.1"/>
    </source>
</evidence>
<gene>
    <name evidence="1" type="ordered locus">CTO_0997</name>
</gene>
<dbReference type="KEGG" id="cra:CTO_0997"/>
<name>G4NN43_CHLT4</name>
<evidence type="ECO:0000313" key="2">
    <source>
        <dbReference type="Proteomes" id="UP000009287"/>
    </source>
</evidence>
<dbReference type="Proteomes" id="UP000009287">
    <property type="component" value="Chromosome"/>
</dbReference>
<proteinExistence type="predicted"/>
<reference evidence="1 2" key="1">
    <citation type="journal article" date="2011" name="J. Exp. Med.">
        <title>A live-attenuated chlamydial vaccine protects against trachoma in nonhuman primates.</title>
        <authorList>
            <person name="Kari L."/>
            <person name="Whitmire W.M."/>
            <person name="Olivares-Zavaleta N."/>
            <person name="Goheen M.M."/>
            <person name="Taylor L.D."/>
            <person name="Carlson J.H."/>
            <person name="Sturdevant G.L."/>
            <person name="Lu C."/>
            <person name="Bakios L.E."/>
            <person name="Randall L.B."/>
            <person name="Parnell M.J."/>
            <person name="Zhong G."/>
            <person name="Caldwell H.D."/>
        </authorList>
    </citation>
    <scope>NUCLEOTIDE SEQUENCE [LARGE SCALE GENOMIC DNA]</scope>
    <source>
        <strain evidence="1 2">A2497</strain>
    </source>
</reference>
<protein>
    <submittedName>
        <fullName evidence="1">Uncharacterized protein</fullName>
    </submittedName>
</protein>
<dbReference type="AlphaFoldDB" id="G4NN43"/>
<organism evidence="1 2">
    <name type="scientific">Chlamydia trachomatis serovar A (strain A2497)</name>
    <dbReference type="NCBI Taxonomy" id="580047"/>
    <lineage>
        <taxon>Bacteria</taxon>
        <taxon>Pseudomonadati</taxon>
        <taxon>Chlamydiota</taxon>
        <taxon>Chlamydiia</taxon>
        <taxon>Chlamydiales</taxon>
        <taxon>Chlamydiaceae</taxon>
        <taxon>Chlamydia/Chlamydophila group</taxon>
        <taxon>Chlamydia</taxon>
    </lineage>
</organism>
<accession>G4NN43</accession>
<sequence length="37" mass="4346">MLEKVLARVFSNTVFLLEKTVVFLAREFKDLKGRVTF</sequence>
<dbReference type="EMBL" id="CP002401">
    <property type="protein sequence ID" value="AEP35541.1"/>
    <property type="molecule type" value="Genomic_DNA"/>
</dbReference>